<name>A0A0F8ZSJ5_9ZZZZ</name>
<comment type="caution">
    <text evidence="1">The sequence shown here is derived from an EMBL/GenBank/DDBJ whole genome shotgun (WGS) entry which is preliminary data.</text>
</comment>
<organism evidence="1">
    <name type="scientific">marine sediment metagenome</name>
    <dbReference type="NCBI Taxonomy" id="412755"/>
    <lineage>
        <taxon>unclassified sequences</taxon>
        <taxon>metagenomes</taxon>
        <taxon>ecological metagenomes</taxon>
    </lineage>
</organism>
<gene>
    <name evidence="1" type="ORF">LCGC14_2738110</name>
</gene>
<protein>
    <submittedName>
        <fullName evidence="1">Uncharacterized protein</fullName>
    </submittedName>
</protein>
<evidence type="ECO:0000313" key="1">
    <source>
        <dbReference type="EMBL" id="KKK88940.1"/>
    </source>
</evidence>
<dbReference type="EMBL" id="LAZR01049737">
    <property type="protein sequence ID" value="KKK88940.1"/>
    <property type="molecule type" value="Genomic_DNA"/>
</dbReference>
<proteinExistence type="predicted"/>
<reference evidence="1" key="1">
    <citation type="journal article" date="2015" name="Nature">
        <title>Complex archaea that bridge the gap between prokaryotes and eukaryotes.</title>
        <authorList>
            <person name="Spang A."/>
            <person name="Saw J.H."/>
            <person name="Jorgensen S.L."/>
            <person name="Zaremba-Niedzwiedzka K."/>
            <person name="Martijn J."/>
            <person name="Lind A.E."/>
            <person name="van Eijk R."/>
            <person name="Schleper C."/>
            <person name="Guy L."/>
            <person name="Ettema T.J."/>
        </authorList>
    </citation>
    <scope>NUCLEOTIDE SEQUENCE</scope>
</reference>
<dbReference type="AlphaFoldDB" id="A0A0F8ZSJ5"/>
<sequence>MNFIKNIIATIWLIFWALIFADRNDFAPKDKAEGERAIEGE</sequence>
<accession>A0A0F8ZSJ5</accession>